<protein>
    <submittedName>
        <fullName evidence="1">Uncharacterized protein</fullName>
    </submittedName>
</protein>
<name>A0ABY5X144_LEICA</name>
<evidence type="ECO:0000313" key="2">
    <source>
        <dbReference type="Proteomes" id="UP001058184"/>
    </source>
</evidence>
<dbReference type="Proteomes" id="UP001058184">
    <property type="component" value="Chromosome"/>
</dbReference>
<organism evidence="1 2">
    <name type="scientific">Leisingera caerulea</name>
    <name type="common">Phaeobacter caeruleus</name>
    <dbReference type="NCBI Taxonomy" id="506591"/>
    <lineage>
        <taxon>Bacteria</taxon>
        <taxon>Pseudomonadati</taxon>
        <taxon>Pseudomonadota</taxon>
        <taxon>Alphaproteobacteria</taxon>
        <taxon>Rhodobacterales</taxon>
        <taxon>Roseobacteraceae</taxon>
        <taxon>Leisingera</taxon>
    </lineage>
</organism>
<dbReference type="RefSeq" id="WP_260003825.1">
    <property type="nucleotide sequence ID" value="NZ_CP081078.1"/>
</dbReference>
<dbReference type="EMBL" id="CP081078">
    <property type="protein sequence ID" value="UWQ59984.1"/>
    <property type="molecule type" value="Genomic_DNA"/>
</dbReference>
<sequence>MAVPTEKMIVEGLPGWQESWLYKLYSMPRLDIWPEPGERRIETDTIWLDHDMIHDGGGAALAAYQYGRCPFDK</sequence>
<accession>A0ABY5X144</accession>
<keyword evidence="2" id="KW-1185">Reference proteome</keyword>
<evidence type="ECO:0000313" key="1">
    <source>
        <dbReference type="EMBL" id="UWQ59984.1"/>
    </source>
</evidence>
<proteinExistence type="predicted"/>
<gene>
    <name evidence="1" type="ORF">K3722_07590</name>
</gene>
<reference evidence="1" key="1">
    <citation type="submission" date="2021-08" db="EMBL/GenBank/DDBJ databases">
        <authorList>
            <person name="Nwanade C."/>
            <person name="Wang M."/>
            <person name="Masoudi A."/>
            <person name="Yu Z."/>
            <person name="Liu J."/>
        </authorList>
    </citation>
    <scope>NUCLEOTIDE SEQUENCE</scope>
    <source>
        <strain evidence="1">S141</strain>
    </source>
</reference>